<keyword evidence="1" id="KW-0720">Serine protease</keyword>
<dbReference type="OrthoDB" id="9766361at2"/>
<sequence length="271" mass="30346">MAKDREEHEQEPISEEELIELVLEAQREALEKERQARLEGKPIKPKRTPPFARLIAWLIAITLTFGSFAVIFEIFSIPAVEFLKTSARLSSQNDIQTYKQAVVQISTEESKGTGFTISEDGLILTNAHVIEDALTLTVYFPEDGIYKAEVVASYPEIDTAILQVEGNNLPYLTLAENYKFTSSEAVYFIGNPLFFSGIANEGHVLGKKLLSDWHDEVYMMRAPVYRGNSGSPVINMNGEVIGVVFATIEDDEHGHVGLFIPVNLIHERMIN</sequence>
<evidence type="ECO:0000313" key="4">
    <source>
        <dbReference type="Proteomes" id="UP000030595"/>
    </source>
</evidence>
<dbReference type="PANTHER" id="PTHR43019">
    <property type="entry name" value="SERINE ENDOPROTEASE DEGS"/>
    <property type="match status" value="1"/>
</dbReference>
<dbReference type="EMBL" id="JPVQ01000030">
    <property type="protein sequence ID" value="KGR89914.1"/>
    <property type="molecule type" value="Genomic_DNA"/>
</dbReference>
<accession>A0A0A3IYS1</accession>
<dbReference type="GO" id="GO:0006508">
    <property type="term" value="P:proteolysis"/>
    <property type="evidence" value="ECO:0007669"/>
    <property type="project" value="InterPro"/>
</dbReference>
<gene>
    <name evidence="3" type="ORF">CD30_14355</name>
</gene>
<dbReference type="RefSeq" id="WP_036178042.1">
    <property type="nucleotide sequence ID" value="NZ_AVCZ01000030.1"/>
</dbReference>
<dbReference type="PRINTS" id="PR00834">
    <property type="entry name" value="PROTEASES2C"/>
</dbReference>
<feature type="transmembrane region" description="Helical" evidence="2">
    <location>
        <begin position="54"/>
        <end position="75"/>
    </location>
</feature>
<dbReference type="eggNOG" id="COG0265">
    <property type="taxonomic scope" value="Bacteria"/>
</dbReference>
<dbReference type="AlphaFoldDB" id="A0A0A3IYS1"/>
<proteinExistence type="predicted"/>
<name>A0A0A3IYS1_9BACL</name>
<dbReference type="PANTHER" id="PTHR43019:SF23">
    <property type="entry name" value="PROTEASE DO-LIKE 5, CHLOROPLASTIC"/>
    <property type="match status" value="1"/>
</dbReference>
<dbReference type="GO" id="GO:0004252">
    <property type="term" value="F:serine-type endopeptidase activity"/>
    <property type="evidence" value="ECO:0007669"/>
    <property type="project" value="InterPro"/>
</dbReference>
<keyword evidence="1" id="KW-0645">Protease</keyword>
<keyword evidence="2" id="KW-1133">Transmembrane helix</keyword>
<reference evidence="3 4" key="1">
    <citation type="submission" date="2014-02" db="EMBL/GenBank/DDBJ databases">
        <title>Draft genome sequence of Lysinibacillus massiliensis CCUG 49529.</title>
        <authorList>
            <person name="Zhang F."/>
            <person name="Wang G."/>
            <person name="Zhang L."/>
        </authorList>
    </citation>
    <scope>NUCLEOTIDE SEQUENCE [LARGE SCALE GENOMIC DNA]</scope>
    <source>
        <strain evidence="3 4">CCUG 49529</strain>
    </source>
</reference>
<comment type="caution">
    <text evidence="3">The sequence shown here is derived from an EMBL/GenBank/DDBJ whole genome shotgun (WGS) entry which is preliminary data.</text>
</comment>
<evidence type="ECO:0000313" key="3">
    <source>
        <dbReference type="EMBL" id="KGR89914.1"/>
    </source>
</evidence>
<dbReference type="Gene3D" id="2.40.10.120">
    <property type="match status" value="1"/>
</dbReference>
<evidence type="ECO:0000256" key="1">
    <source>
        <dbReference type="ARBA" id="ARBA00022825"/>
    </source>
</evidence>
<organism evidence="3 4">
    <name type="scientific">Ureibacillus massiliensis 4400831 = CIP 108448 = CCUG 49529</name>
    <dbReference type="NCBI Taxonomy" id="1211035"/>
    <lineage>
        <taxon>Bacteria</taxon>
        <taxon>Bacillati</taxon>
        <taxon>Bacillota</taxon>
        <taxon>Bacilli</taxon>
        <taxon>Bacillales</taxon>
        <taxon>Caryophanaceae</taxon>
        <taxon>Ureibacillus</taxon>
    </lineage>
</organism>
<keyword evidence="4" id="KW-1185">Reference proteome</keyword>
<dbReference type="Proteomes" id="UP000030595">
    <property type="component" value="Unassembled WGS sequence"/>
</dbReference>
<keyword evidence="2" id="KW-0812">Transmembrane</keyword>
<dbReference type="SUPFAM" id="SSF50494">
    <property type="entry name" value="Trypsin-like serine proteases"/>
    <property type="match status" value="1"/>
</dbReference>
<dbReference type="Pfam" id="PF13365">
    <property type="entry name" value="Trypsin_2"/>
    <property type="match status" value="1"/>
</dbReference>
<keyword evidence="2" id="KW-0472">Membrane</keyword>
<dbReference type="InterPro" id="IPR009003">
    <property type="entry name" value="Peptidase_S1_PA"/>
</dbReference>
<dbReference type="InterPro" id="IPR001940">
    <property type="entry name" value="Peptidase_S1C"/>
</dbReference>
<protein>
    <submittedName>
        <fullName evidence="3">Peptidase S7</fullName>
    </submittedName>
</protein>
<keyword evidence="1" id="KW-0378">Hydrolase</keyword>
<evidence type="ECO:0000256" key="2">
    <source>
        <dbReference type="SAM" id="Phobius"/>
    </source>
</evidence>